<reference evidence="1 2" key="1">
    <citation type="submission" date="2018-01" db="EMBL/GenBank/DDBJ databases">
        <title>Draft genome sequences of clinical isolates and type strains of oral Veillonella including Veillonella infantum sp., nov.</title>
        <authorList>
            <person name="Mashima I."/>
            <person name="Liao Y.-C."/>
            <person name="Sabharwal A."/>
            <person name="Haase E.M."/>
            <person name="Nakazawa F."/>
            <person name="Scannapieco F.A."/>
        </authorList>
    </citation>
    <scope>NUCLEOTIDE SEQUENCE [LARGE SCALE GENOMIC DNA]</scope>
    <source>
        <strain evidence="1 2">Y6</strain>
    </source>
</reference>
<accession>A0A2S7ZS81</accession>
<proteinExistence type="predicted"/>
<dbReference type="RefSeq" id="WP_059363550.1">
    <property type="nucleotide sequence ID" value="NZ_BBXI01000016.1"/>
</dbReference>
<dbReference type="AlphaFoldDB" id="A0A2S7ZS81"/>
<organism evidence="1 2">
    <name type="scientific">Veillonella tobetsuensis</name>
    <dbReference type="NCBI Taxonomy" id="1110546"/>
    <lineage>
        <taxon>Bacteria</taxon>
        <taxon>Bacillati</taxon>
        <taxon>Bacillota</taxon>
        <taxon>Negativicutes</taxon>
        <taxon>Veillonellales</taxon>
        <taxon>Veillonellaceae</taxon>
        <taxon>Veillonella</taxon>
    </lineage>
</organism>
<dbReference type="EMBL" id="PPDF01000002">
    <property type="protein sequence ID" value="PQL26007.1"/>
    <property type="molecule type" value="Genomic_DNA"/>
</dbReference>
<evidence type="ECO:0000313" key="2">
    <source>
        <dbReference type="Proteomes" id="UP000238877"/>
    </source>
</evidence>
<dbReference type="OrthoDB" id="1629819at2"/>
<sequence>MGFFDFLKPRNKEYVESCWPGGKMLQVHMDYDTQKQLFTYVGRYGLQFSIAKADLTEIIVKAVSRTHSVIQFYKGDECVGTTDITPTEACETIKDWMQQF</sequence>
<dbReference type="STRING" id="1110546.GCA_001078375_01471"/>
<comment type="caution">
    <text evidence="1">The sequence shown here is derived from an EMBL/GenBank/DDBJ whole genome shotgun (WGS) entry which is preliminary data.</text>
</comment>
<evidence type="ECO:0000313" key="1">
    <source>
        <dbReference type="EMBL" id="PQL26007.1"/>
    </source>
</evidence>
<gene>
    <name evidence="1" type="ORF">VTHSUH11_00710</name>
</gene>
<dbReference type="Proteomes" id="UP000238877">
    <property type="component" value="Unassembled WGS sequence"/>
</dbReference>
<protein>
    <submittedName>
        <fullName evidence="1">Uncharacterized protein</fullName>
    </submittedName>
</protein>
<name>A0A2S7ZS81_9FIRM</name>